<dbReference type="InterPro" id="IPR005546">
    <property type="entry name" value="Autotransporte_beta"/>
</dbReference>
<evidence type="ECO:0000313" key="4">
    <source>
        <dbReference type="Proteomes" id="UP000031180"/>
    </source>
</evidence>
<dbReference type="InterPro" id="IPR012332">
    <property type="entry name" value="Autotransporter_pectin_lyase_C"/>
</dbReference>
<dbReference type="EMBL" id="JWTI02000102">
    <property type="protein sequence ID" value="KHS33238.2"/>
    <property type="molecule type" value="Genomic_DNA"/>
</dbReference>
<dbReference type="Gene3D" id="2.40.128.130">
    <property type="entry name" value="Autotransporter beta-domain"/>
    <property type="match status" value="1"/>
</dbReference>
<dbReference type="CDD" id="cd01344">
    <property type="entry name" value="PL2_Passenger_AT"/>
    <property type="match status" value="1"/>
</dbReference>
<organism evidence="3 4">
    <name type="scientific">Xanthomonas campestris pv. phaseoli</name>
    <dbReference type="NCBI Taxonomy" id="317013"/>
    <lineage>
        <taxon>Bacteria</taxon>
        <taxon>Pseudomonadati</taxon>
        <taxon>Pseudomonadota</taxon>
        <taxon>Gammaproteobacteria</taxon>
        <taxon>Lysobacterales</taxon>
        <taxon>Lysobacteraceae</taxon>
        <taxon>Xanthomonas</taxon>
    </lineage>
</organism>
<protein>
    <recommendedName>
        <fullName evidence="2">Autotransporter domain-containing protein</fullName>
    </recommendedName>
</protein>
<dbReference type="InterPro" id="IPR051551">
    <property type="entry name" value="Autotransporter_adhesion"/>
</dbReference>
<accession>A0AB34QFM0</accession>
<dbReference type="SUPFAM" id="SSF103515">
    <property type="entry name" value="Autotransporter"/>
    <property type="match status" value="1"/>
</dbReference>
<reference evidence="4" key="1">
    <citation type="submission" date="2015-04" db="EMBL/GenBank/DDBJ databases">
        <title>Genome sequencing of pathogens of bean.</title>
        <authorList>
            <person name="Harrison J.W."/>
            <person name="Aritua V."/>
            <person name="Sapp M."/>
            <person name="Smith J."/>
            <person name="Studholme D.J."/>
        </authorList>
    </citation>
    <scope>NUCLEOTIDE SEQUENCE [LARGE SCALE GENOMIC DNA]</scope>
    <source>
        <strain evidence="4">NCPPB 1138</strain>
    </source>
</reference>
<gene>
    <name evidence="3" type="ORF">RN20_22300</name>
</gene>
<dbReference type="InterPro" id="IPR036709">
    <property type="entry name" value="Autotransporte_beta_dom_sf"/>
</dbReference>
<evidence type="ECO:0000313" key="3">
    <source>
        <dbReference type="EMBL" id="KHS33238.2"/>
    </source>
</evidence>
<dbReference type="NCBIfam" id="TIGR04393">
    <property type="entry name" value="rpt_T5SS_PEPC"/>
    <property type="match status" value="9"/>
</dbReference>
<dbReference type="SMART" id="SM00869">
    <property type="entry name" value="Autotransporter"/>
    <property type="match status" value="1"/>
</dbReference>
<evidence type="ECO:0000256" key="1">
    <source>
        <dbReference type="ARBA" id="ARBA00022729"/>
    </source>
</evidence>
<dbReference type="InterPro" id="IPR013425">
    <property type="entry name" value="Autotrns_rpt"/>
</dbReference>
<dbReference type="InterPro" id="IPR043990">
    <property type="entry name" value="AC_1"/>
</dbReference>
<dbReference type="PANTHER" id="PTHR35037">
    <property type="entry name" value="C-TERMINAL REGION OF AIDA-LIKE PROTEIN"/>
    <property type="match status" value="1"/>
</dbReference>
<dbReference type="NCBIfam" id="TIGR01414">
    <property type="entry name" value="autotrans_barl"/>
    <property type="match status" value="1"/>
</dbReference>
<dbReference type="Gene3D" id="2.160.20.20">
    <property type="match status" value="1"/>
</dbReference>
<dbReference type="InterPro" id="IPR006315">
    <property type="entry name" value="OM_autotransptr_brl_dom"/>
</dbReference>
<evidence type="ECO:0000259" key="2">
    <source>
        <dbReference type="PROSITE" id="PS51208"/>
    </source>
</evidence>
<dbReference type="InterPro" id="IPR011050">
    <property type="entry name" value="Pectin_lyase_fold/virulence"/>
</dbReference>
<keyword evidence="1" id="KW-0732">Signal</keyword>
<proteinExistence type="predicted"/>
<feature type="domain" description="Autotransporter" evidence="2">
    <location>
        <begin position="1839"/>
        <end position="2116"/>
    </location>
</feature>
<comment type="caution">
    <text evidence="3">The sequence shown here is derived from an EMBL/GenBank/DDBJ whole genome shotgun (WGS) entry which is preliminary data.</text>
</comment>
<dbReference type="Pfam" id="PF12951">
    <property type="entry name" value="PATR"/>
    <property type="match status" value="4"/>
</dbReference>
<sequence length="2116" mass="209795">MGLFAGSTGTLTATGANSLLHVVHELYVGVEGEGQTSIEDGASATFDGSVHVGQQAGSTGTLTVTGANSLLSSPNGYGLYVGDAGTGELSVNDGASAAVHGSVTLGHLAGSTGTLTVTGANSLLHGFHELYVGFEGEGQTSIEDGASATFDGSVHVGQQAGSTGTLTVTGANSLLSSPNHYGLYVGDAGTGELSVNDGASAAVHGSVTLGHLAGSTGTLTVTGANSLLHGFHQLYVGVEGEGQTSIEDGASATFDGSVYVGQQAGSTGTLTVTGANSLLHGFHELYVGVEGEGQTSIEDGASATFDGSVYVGQQAGSTGTLTVTGANSLLSSPNGYGLYVGDAGAGTLNVDNGGTATTKGDAYVGNTGTGRVSISGGGIFNVVNGTVRLGALAGSTGTLTVAGTSSLFDMYLGGKPLYVGDAGTGELSVNDGASAAFHGSVTLGHLAGSTGTLTVTGANSLLSSPNGYGLYVGDAGAGTLNVDNGGTVTTPGELHVGNTGTGVVSISGGGNVTTQKTLTLASSVGSVGSLVIGAAAGSDAAAPGTVATSDGAIHVGLGTANLVFNHTATNYAFDKNLEVQGGGSLNLDIYSGRTKLTTAAFDGNTTLTGGVLELGNSTSLGHGDIAFNGGTLDVGTDLTLHSAASLTLTSGGIRVDGSSLPAPTADPENATFFTNSDTFVQGLISADTITGTAAALTLDGVNSSDQTEIHGSDGDTVGTASWGFKLAQQGLTLGIASGLTNVDIYQDKALSVNLADSGSTVATVDAILSGAGGVALSAEGGTLTFGNVANAYTGSTSLTAGTVDAATDNAFGASSSLALGEGATLNLRGHTQAVGALDTADGSLLDLGGGSLSVKGGAIAGRLAGDGALVFVDGNTAITGANADLQAAVSIAPSATAILSQGNGLGQGDIALQGGLVLGGSEATTLSNVLTGSGAVTNTGNWTLAQANTFTGGTTVSSGRLTLLTSDAAGAGGIVNNTVLNLAGTEDSTLANEISGAGQLAKTGDNAWRIEHNNVNFTGSTDITSGRLVLKTAGALGSSAINNDSELRLSGVTGTLDNSVTGTGLLMAADGTQANLSGLSAFAGTLNVAGDSMLTAADTELSQLSLGIVDGTLAVNAAQGEPLGLGNAWMGGGAFLLTAGSADAGYRLSGFDAFTGKVSLVNGHYTLDGRSSGMFGAATLVSGDGNVLTLDTNATGALGLDGGTLDLADQAPVTAQSLAMTSGTIEADLSSVEQGQINETNLFTSGDNIERTLVHTVSGLQGSVADLTLQDRNGLSLDPLRAELKDVSGTGVGLGSWGLKLAQEANDLNLAWGLQGVDLYQDKVLALNVADGGSTEGTFNAVVSGTGGLSLTAAGGRVILGNVANTYTGPTSLQAGTVEIATDNAFGATSGLAMASGTTLNLQGHAQTVGVLDTVAGSALNLDGGSLTLKGGAIAGVLAGDGALAFADGSTAITGGNAALGAAVSIASTATVTLSQGNGLGRGAIAINGQLAFQDANGVLVNALSGGGRLSIDPSDITLSGDNRQFSGTMEIADAGSVLRVTGPSNLGAAAITNAGTFVVDTSEDWSLNNLVTGSGSFIKDGNGVLTTGATLESTGAITVDGGTLVMSQGSGNASLVQVNTQGALASFATIDAPVINAGTLNALNSLGTYTDHLNQDLLLSESFTNAGLVDLAAVDSNAAPGNSLTVRNGYVGNNGVFRIRAVLGGDDSQADRLVIDGGSATGHTSVIVDNAGGAGAKTSTGIVVVKTVNEATTTADAFSLDSRSTGYRERFGTIAAGAYDYTLKRGGAGGVADDWYLISSSTFRPEVGVYLANRNAATSMFGVPLQARIGNASKRAASEEFDTPFWVRVSGGSVSYDEVRGQKIGLDYSNLVTGLDADVDIGLNGATRVGAMVGYGNATTSSRLSSTGERAGGRVRGVMGGVYGTWFASTQENIGAYINSSLRYGRYRNRIQDNGLDAESYNASSASASLEGGYGFRLNDSVTRPLFLQPQAEVIYDHYKQAERTELSTGARVVSEKPDNVSYRLGLRLQGSFKSSDEVIQPFIALNWYNNTNAGAVSFDSLKVNSEAARHHLEVSGGTDARVGHNFVTWGSLGWQVGSNDYSGVMIQGGVKYSW</sequence>
<dbReference type="InterPro" id="IPR030895">
    <property type="entry name" value="T5SS_PEPC_rpt"/>
</dbReference>
<dbReference type="Proteomes" id="UP000031180">
    <property type="component" value="Unassembled WGS sequence"/>
</dbReference>
<name>A0AB34QFM0_XANCH</name>
<dbReference type="Pfam" id="PF18883">
    <property type="entry name" value="AC_1"/>
    <property type="match status" value="1"/>
</dbReference>
<dbReference type="PROSITE" id="PS51208">
    <property type="entry name" value="AUTOTRANSPORTER"/>
    <property type="match status" value="1"/>
</dbReference>
<dbReference type="PANTHER" id="PTHR35037:SF3">
    <property type="entry name" value="C-TERMINAL REGION OF AIDA-LIKE PROTEIN"/>
    <property type="match status" value="1"/>
</dbReference>
<dbReference type="SUPFAM" id="SSF51126">
    <property type="entry name" value="Pectin lyase-like"/>
    <property type="match status" value="2"/>
</dbReference>
<dbReference type="NCBIfam" id="TIGR02601">
    <property type="entry name" value="autotrns_rpt"/>
    <property type="match status" value="2"/>
</dbReference>
<dbReference type="GO" id="GO:0019867">
    <property type="term" value="C:outer membrane"/>
    <property type="evidence" value="ECO:0007669"/>
    <property type="project" value="InterPro"/>
</dbReference>